<dbReference type="EMBL" id="CACSLK010027773">
    <property type="protein sequence ID" value="CAA0829038.1"/>
    <property type="molecule type" value="Genomic_DNA"/>
</dbReference>
<dbReference type="Proteomes" id="UP001153555">
    <property type="component" value="Unassembled WGS sequence"/>
</dbReference>
<gene>
    <name evidence="3" type="ORF">SHERM_24630</name>
</gene>
<keyword evidence="4" id="KW-1185">Reference proteome</keyword>
<keyword evidence="2" id="KW-0472">Membrane</keyword>
<comment type="caution">
    <text evidence="3">The sequence shown here is derived from an EMBL/GenBank/DDBJ whole genome shotgun (WGS) entry which is preliminary data.</text>
</comment>
<dbReference type="OrthoDB" id="1937145at2759"/>
<proteinExistence type="predicted"/>
<accession>A0A9N7NEH6</accession>
<keyword evidence="2" id="KW-0812">Transmembrane</keyword>
<keyword evidence="2" id="KW-1133">Transmembrane helix</keyword>
<reference evidence="3" key="1">
    <citation type="submission" date="2019-12" db="EMBL/GenBank/DDBJ databases">
        <authorList>
            <person name="Scholes J."/>
        </authorList>
    </citation>
    <scope>NUCLEOTIDE SEQUENCE</scope>
</reference>
<name>A0A9N7NEH6_STRHE</name>
<sequence>MRNKPWPFYIDWVDIFGKDHATGDGAEGLQMRSKKSLLIRVTMPPHNSRHGRIVCSFEATENEMESSLPPGVESSASRKGKRVGKHKRFLDTEDQVVGLLSTLCENADKRFSQMLERIGFQHDAKEQHKVLYEALNCMPALSTEELDGDEKTDIESFFRHVGFPLYDDCVNLWDLRRAADVYMHGWSDARMDGRSCLMTLMKAMELMMTLIGWLIWTCREGPVQEWMIRSCMMILMKTMELAMTPTGQTGRRTSMELHFDVHARLDEAPGGDHPGAEEDDDEVIEVPAPVEVIDIESSDEPDDMEMESDESCLDSNNTEVELMFLLYYGVCSSAIRQLTSFSALCVCVGIMIYKLEHVLGIFMIVLGYVRHIIWGIILLL</sequence>
<feature type="transmembrane region" description="Helical" evidence="2">
    <location>
        <begin position="358"/>
        <end position="379"/>
    </location>
</feature>
<protein>
    <submittedName>
        <fullName evidence="3">Uncharacterized protein</fullName>
    </submittedName>
</protein>
<evidence type="ECO:0000256" key="1">
    <source>
        <dbReference type="SAM" id="MobiDB-lite"/>
    </source>
</evidence>
<evidence type="ECO:0000313" key="3">
    <source>
        <dbReference type="EMBL" id="CAA0829038.1"/>
    </source>
</evidence>
<feature type="region of interest" description="Disordered" evidence="1">
    <location>
        <begin position="64"/>
        <end position="84"/>
    </location>
</feature>
<evidence type="ECO:0000256" key="2">
    <source>
        <dbReference type="SAM" id="Phobius"/>
    </source>
</evidence>
<evidence type="ECO:0000313" key="4">
    <source>
        <dbReference type="Proteomes" id="UP001153555"/>
    </source>
</evidence>
<organism evidence="3 4">
    <name type="scientific">Striga hermonthica</name>
    <name type="common">Purple witchweed</name>
    <name type="synonym">Buchnera hermonthica</name>
    <dbReference type="NCBI Taxonomy" id="68872"/>
    <lineage>
        <taxon>Eukaryota</taxon>
        <taxon>Viridiplantae</taxon>
        <taxon>Streptophyta</taxon>
        <taxon>Embryophyta</taxon>
        <taxon>Tracheophyta</taxon>
        <taxon>Spermatophyta</taxon>
        <taxon>Magnoliopsida</taxon>
        <taxon>eudicotyledons</taxon>
        <taxon>Gunneridae</taxon>
        <taxon>Pentapetalae</taxon>
        <taxon>asterids</taxon>
        <taxon>lamiids</taxon>
        <taxon>Lamiales</taxon>
        <taxon>Orobanchaceae</taxon>
        <taxon>Buchnereae</taxon>
        <taxon>Striga</taxon>
    </lineage>
</organism>
<dbReference type="AlphaFoldDB" id="A0A9N7NEH6"/>